<keyword evidence="1" id="KW-0378">Hydrolase</keyword>
<dbReference type="EMBL" id="FMCS01000007">
    <property type="protein sequence ID" value="SCF16814.1"/>
    <property type="molecule type" value="Genomic_DNA"/>
</dbReference>
<proteinExistence type="predicted"/>
<dbReference type="Gene3D" id="3.60.15.10">
    <property type="entry name" value="Ribonuclease Z/Hydroxyacylglutathione hydrolase-like"/>
    <property type="match status" value="1"/>
</dbReference>
<dbReference type="AlphaFoldDB" id="A0A1C4Y7X0"/>
<dbReference type="RefSeq" id="WP_091266356.1">
    <property type="nucleotide sequence ID" value="NZ_FMCS01000007.1"/>
</dbReference>
<name>A0A1C4Y7X0_9ACTN</name>
<accession>A0A1C4Y7X0</accession>
<dbReference type="InterPro" id="IPR001279">
    <property type="entry name" value="Metallo-B-lactamas"/>
</dbReference>
<dbReference type="InterPro" id="IPR036866">
    <property type="entry name" value="RibonucZ/Hydroxyglut_hydro"/>
</dbReference>
<feature type="domain" description="Metallo-beta-lactamase" evidence="2">
    <location>
        <begin position="21"/>
        <end position="221"/>
    </location>
</feature>
<protein>
    <submittedName>
        <fullName evidence="3">L-ascorbate metabolism protein UlaG, beta-lactamase superfamily</fullName>
    </submittedName>
</protein>
<sequence>MTVRVTHLGGPTALIEVGGWRLLTDPTFDPPGRTYAFGWGTSSQKLAGPAVAVDRVGPIDVVLLTHDHHGDNLDDAGRRLLPSAGTVVTTRAGAARLGGNARGLAPWSSTTLVARGRPPIEITATPCRHGPPLSRPIVGDVVGFALRWDGQRHGVLWISGDTVLYGGVRQVADRLPVGLALLHLGGVRFPVTGPLRYTLTARKAVALCQAVRPHTVVPVHYEGWTHFQQSRDVIDREFAAAPRDVRDRIRWLPIGTPTDLET</sequence>
<dbReference type="SUPFAM" id="SSF56281">
    <property type="entry name" value="Metallo-hydrolase/oxidoreductase"/>
    <property type="match status" value="1"/>
</dbReference>
<organism evidence="3 4">
    <name type="scientific">Micromonospora chaiyaphumensis</name>
    <dbReference type="NCBI Taxonomy" id="307119"/>
    <lineage>
        <taxon>Bacteria</taxon>
        <taxon>Bacillati</taxon>
        <taxon>Actinomycetota</taxon>
        <taxon>Actinomycetes</taxon>
        <taxon>Micromonosporales</taxon>
        <taxon>Micromonosporaceae</taxon>
        <taxon>Micromonospora</taxon>
    </lineage>
</organism>
<dbReference type="Pfam" id="PF12706">
    <property type="entry name" value="Lactamase_B_2"/>
    <property type="match status" value="1"/>
</dbReference>
<evidence type="ECO:0000256" key="1">
    <source>
        <dbReference type="ARBA" id="ARBA00022801"/>
    </source>
</evidence>
<dbReference type="InterPro" id="IPR050114">
    <property type="entry name" value="UPF0173_UPF0282_UlaG_hydrolase"/>
</dbReference>
<dbReference type="PANTHER" id="PTHR43546">
    <property type="entry name" value="UPF0173 METAL-DEPENDENT HYDROLASE MJ1163-RELATED"/>
    <property type="match status" value="1"/>
</dbReference>
<keyword evidence="4" id="KW-1185">Reference proteome</keyword>
<gene>
    <name evidence="3" type="ORF">GA0070214_107269</name>
</gene>
<evidence type="ECO:0000259" key="2">
    <source>
        <dbReference type="Pfam" id="PF12706"/>
    </source>
</evidence>
<evidence type="ECO:0000313" key="4">
    <source>
        <dbReference type="Proteomes" id="UP000199629"/>
    </source>
</evidence>
<dbReference type="Proteomes" id="UP000199629">
    <property type="component" value="Unassembled WGS sequence"/>
</dbReference>
<evidence type="ECO:0000313" key="3">
    <source>
        <dbReference type="EMBL" id="SCF16814.1"/>
    </source>
</evidence>
<dbReference type="PANTHER" id="PTHR43546:SF9">
    <property type="entry name" value="L-ASCORBATE-6-PHOSPHATE LACTONASE ULAG-RELATED"/>
    <property type="match status" value="1"/>
</dbReference>
<dbReference type="GO" id="GO:0016787">
    <property type="term" value="F:hydrolase activity"/>
    <property type="evidence" value="ECO:0007669"/>
    <property type="project" value="UniProtKB-KW"/>
</dbReference>
<reference evidence="4" key="1">
    <citation type="submission" date="2016-06" db="EMBL/GenBank/DDBJ databases">
        <authorList>
            <person name="Varghese N."/>
            <person name="Submissions Spin"/>
        </authorList>
    </citation>
    <scope>NUCLEOTIDE SEQUENCE [LARGE SCALE GENOMIC DNA]</scope>
    <source>
        <strain evidence="4">DSM 45246</strain>
    </source>
</reference>